<dbReference type="EMBL" id="VSSQ01008589">
    <property type="protein sequence ID" value="MPM39286.1"/>
    <property type="molecule type" value="Genomic_DNA"/>
</dbReference>
<gene>
    <name evidence="1" type="ORF">SDC9_85919</name>
</gene>
<name>A0A644ZEJ8_9ZZZZ</name>
<sequence>MLEGDKELVLRYPMDATPAECKASVTTIRGARMLSLESAGFHAAYPIVYAAVGSVAGDCFVPFATDCRPKLPLLLPIADLENPVVQFVDAMGHMAFFTVDSFNGSVE</sequence>
<comment type="caution">
    <text evidence="1">The sequence shown here is derived from an EMBL/GenBank/DDBJ whole genome shotgun (WGS) entry which is preliminary data.</text>
</comment>
<protein>
    <submittedName>
        <fullName evidence="1">Uncharacterized protein</fullName>
    </submittedName>
</protein>
<proteinExistence type="predicted"/>
<dbReference type="AlphaFoldDB" id="A0A644ZEJ8"/>
<reference evidence="1" key="1">
    <citation type="submission" date="2019-08" db="EMBL/GenBank/DDBJ databases">
        <authorList>
            <person name="Kucharzyk K."/>
            <person name="Murdoch R.W."/>
            <person name="Higgins S."/>
            <person name="Loffler F."/>
        </authorList>
    </citation>
    <scope>NUCLEOTIDE SEQUENCE</scope>
</reference>
<accession>A0A644ZEJ8</accession>
<evidence type="ECO:0000313" key="1">
    <source>
        <dbReference type="EMBL" id="MPM39286.1"/>
    </source>
</evidence>
<organism evidence="1">
    <name type="scientific">bioreactor metagenome</name>
    <dbReference type="NCBI Taxonomy" id="1076179"/>
    <lineage>
        <taxon>unclassified sequences</taxon>
        <taxon>metagenomes</taxon>
        <taxon>ecological metagenomes</taxon>
    </lineage>
</organism>